<feature type="compositionally biased region" description="Acidic residues" evidence="4">
    <location>
        <begin position="1028"/>
        <end position="1052"/>
    </location>
</feature>
<name>A0AAW0XG62_CHEQU</name>
<feature type="region of interest" description="Disordered" evidence="4">
    <location>
        <begin position="260"/>
        <end position="315"/>
    </location>
</feature>
<feature type="compositionally biased region" description="Acidic residues" evidence="4">
    <location>
        <begin position="582"/>
        <end position="615"/>
    </location>
</feature>
<dbReference type="GO" id="GO:0010997">
    <property type="term" value="F:anaphase-promoting complex binding"/>
    <property type="evidence" value="ECO:0007669"/>
    <property type="project" value="TreeGrafter"/>
</dbReference>
<keyword evidence="2" id="KW-0597">Phosphoprotein</keyword>
<dbReference type="EMBL" id="JARKIK010000038">
    <property type="protein sequence ID" value="KAK8738736.1"/>
    <property type="molecule type" value="Genomic_DNA"/>
</dbReference>
<evidence type="ECO:0000256" key="1">
    <source>
        <dbReference type="ARBA" id="ARBA00004123"/>
    </source>
</evidence>
<reference evidence="5 6" key="1">
    <citation type="journal article" date="2024" name="BMC Genomics">
        <title>Genome assembly of redclaw crayfish (Cherax quadricarinatus) provides insights into its immune adaptation and hypoxia tolerance.</title>
        <authorList>
            <person name="Liu Z."/>
            <person name="Zheng J."/>
            <person name="Li H."/>
            <person name="Fang K."/>
            <person name="Wang S."/>
            <person name="He J."/>
            <person name="Zhou D."/>
            <person name="Weng S."/>
            <person name="Chi M."/>
            <person name="Gu Z."/>
            <person name="He J."/>
            <person name="Li F."/>
            <person name="Wang M."/>
        </authorList>
    </citation>
    <scope>NUCLEOTIDE SEQUENCE [LARGE SCALE GENOMIC DNA]</scope>
    <source>
        <strain evidence="5">ZL_2023a</strain>
    </source>
</reference>
<feature type="compositionally biased region" description="Acidic residues" evidence="4">
    <location>
        <begin position="1116"/>
        <end position="1126"/>
    </location>
</feature>
<feature type="compositionally biased region" description="Acidic residues" evidence="4">
    <location>
        <begin position="629"/>
        <end position="638"/>
    </location>
</feature>
<protein>
    <recommendedName>
        <fullName evidence="7">Claspin</fullName>
    </recommendedName>
</protein>
<dbReference type="Proteomes" id="UP001445076">
    <property type="component" value="Unassembled WGS sequence"/>
</dbReference>
<feature type="compositionally biased region" description="Polar residues" evidence="4">
    <location>
        <begin position="650"/>
        <end position="679"/>
    </location>
</feature>
<dbReference type="PANTHER" id="PTHR14396:SF10">
    <property type="entry name" value="CLASPIN"/>
    <property type="match status" value="1"/>
</dbReference>
<evidence type="ECO:0000313" key="6">
    <source>
        <dbReference type="Proteomes" id="UP001445076"/>
    </source>
</evidence>
<gene>
    <name evidence="5" type="ORF">OTU49_003648</name>
</gene>
<dbReference type="InterPro" id="IPR024146">
    <property type="entry name" value="Claspin"/>
</dbReference>
<proteinExistence type="predicted"/>
<evidence type="ECO:0000256" key="3">
    <source>
        <dbReference type="ARBA" id="ARBA00023242"/>
    </source>
</evidence>
<keyword evidence="6" id="KW-1185">Reference proteome</keyword>
<comment type="caution">
    <text evidence="5">The sequence shown here is derived from an EMBL/GenBank/DDBJ whole genome shotgun (WGS) entry which is preliminary data.</text>
</comment>
<evidence type="ECO:0008006" key="7">
    <source>
        <dbReference type="Google" id="ProtNLM"/>
    </source>
</evidence>
<organism evidence="5 6">
    <name type="scientific">Cherax quadricarinatus</name>
    <name type="common">Australian red claw crayfish</name>
    <dbReference type="NCBI Taxonomy" id="27406"/>
    <lineage>
        <taxon>Eukaryota</taxon>
        <taxon>Metazoa</taxon>
        <taxon>Ecdysozoa</taxon>
        <taxon>Arthropoda</taxon>
        <taxon>Crustacea</taxon>
        <taxon>Multicrustacea</taxon>
        <taxon>Malacostraca</taxon>
        <taxon>Eumalacostraca</taxon>
        <taxon>Eucarida</taxon>
        <taxon>Decapoda</taxon>
        <taxon>Pleocyemata</taxon>
        <taxon>Astacidea</taxon>
        <taxon>Parastacoidea</taxon>
        <taxon>Parastacidae</taxon>
        <taxon>Cherax</taxon>
    </lineage>
</organism>
<feature type="region of interest" description="Disordered" evidence="4">
    <location>
        <begin position="182"/>
        <end position="212"/>
    </location>
</feature>
<evidence type="ECO:0000313" key="5">
    <source>
        <dbReference type="EMBL" id="KAK8738736.1"/>
    </source>
</evidence>
<feature type="compositionally biased region" description="Polar residues" evidence="4">
    <location>
        <begin position="285"/>
        <end position="302"/>
    </location>
</feature>
<dbReference type="GO" id="GO:0033314">
    <property type="term" value="P:mitotic DNA replication checkpoint signaling"/>
    <property type="evidence" value="ECO:0007669"/>
    <property type="project" value="TreeGrafter"/>
</dbReference>
<sequence>MMRVKLSLRVLKNGLFRGLIQMIVMKILHCSPRKTLHSKLHNHQSPATNTVVTCMMLSSQTKTNLQTILRTASRQESHKKVMMIEEPTLEKRKKLVKHRPPTLKQQKEEAREIHSESQRMVRESQISLPYHKPKQRTLKEFLNRRKKVLVPQVHQGTSLKMSMRNIETLRLLEEKKKEVEEFYKSDSDQEDPDDIDWTPSNEANGQKELPSQRIALEMELDKTVDKLTGCCDDELPDITQVIDSSSSVKVLNGDSLVAEQQTFENQSPSTIDQSGNSREDPATKSMDNNNESGIHSGVSSPDSSHHGDSAATENDNAASELKTYLLNAGNKSNTSITTHEKEEDYTIINDREKDCNKIDTMPPASENLLLDSTAFVIGEAEKSDTPKLTLLASKLRDADLSKIIKGTPKLSLGREDDFIDLDEETPTRKVNPGVSELMDRFARHSSTKKKPAEKQQVNLSIVSKEKNEEGSEKLVASNVTVTLEAEEEQPAETVPGARLVSLKTTLKAKIREQREKERMRRVKEKQFLETEQVIQDHDGDGDLPDEEAELTDKSDTDYETESEPEENDIIIKDKKRKQSIYVDEEAEEDDDEDMEEADDDDDNDGPEVNEDDSNDTIEMPSTRERISVEDDDEEEDNSEQLKLHWEESQDIQTLPCANSSRVPSITRSSTEDLFSSQACKKSESMDKDASTTSMDSSFEIFGSVIPGHQPGGGMKHNRGGHPSESEGETTFLTPFTKTKSHSSSNTSRERDLSLPIEDSQDSSNVVAASNSVPPSPEGLSLHLTQLEDSQFPQHESPKINSIAKLMLDFTDIGDSQKDDLIDLCSGQFTEKTPTTQIKDLYEENLTPSQEIGELVGLCSGHFASQGMEERGKKKKNESSVSDLVSYKCNPDEDQHSDDEELLNLCTAKFTTQGSQENSMNDVGDTEKPETSLLGSTEDEELRPEPEMIIYSSDEEGANNRQAKMQARKKRKRIMQFSDDEDAQDAIEFDDEENEIPRTSFTGFKDKLKGGIRADFLENEAELSGSDVNTDDEEDDDDDNMDEEEGDLEQYDENDLRDQVGRAHLKTLLDSDKRQIRLLQEMYLEDGELHGEGRQRQFRWRNMGDDGDDNERKVLSDEEEGDDEMEDAEWRKQRFEREKFLQEQRAKVDENETEIPVFKMSRRPIVRSTSLVTDSSAKREPLKAANPLPVLAAPLPSFSTPANNPFLFQSKRGSFLSRDKNTLARIAELTKDKGSVVGGAKQAGNFVFQQLSAEEVQEKEESTKTKKPNSLPISKKLKLDRTFCSMDESSQSTSIFKYF</sequence>
<dbReference type="PANTHER" id="PTHR14396">
    <property type="entry name" value="CLASPIN"/>
    <property type="match status" value="1"/>
</dbReference>
<feature type="compositionally biased region" description="Acidic residues" evidence="4">
    <location>
        <begin position="557"/>
        <end position="568"/>
    </location>
</feature>
<feature type="region of interest" description="Disordered" evidence="4">
    <location>
        <begin position="912"/>
        <end position="1003"/>
    </location>
</feature>
<feature type="compositionally biased region" description="Acidic residues" evidence="4">
    <location>
        <begin position="977"/>
        <end position="993"/>
    </location>
</feature>
<comment type="subcellular location">
    <subcellularLocation>
        <location evidence="1">Nucleus</location>
    </subcellularLocation>
</comment>
<feature type="region of interest" description="Disordered" evidence="4">
    <location>
        <begin position="511"/>
        <end position="777"/>
    </location>
</feature>
<feature type="region of interest" description="Disordered" evidence="4">
    <location>
        <begin position="1015"/>
        <end position="1057"/>
    </location>
</feature>
<feature type="compositionally biased region" description="Polar residues" evidence="4">
    <location>
        <begin position="260"/>
        <end position="276"/>
    </location>
</feature>
<accession>A0AAW0XG62</accession>
<feature type="region of interest" description="Disordered" evidence="4">
    <location>
        <begin position="94"/>
        <end position="122"/>
    </location>
</feature>
<feature type="compositionally biased region" description="Basic and acidic residues" evidence="4">
    <location>
        <begin position="511"/>
        <end position="540"/>
    </location>
</feature>
<feature type="compositionally biased region" description="Basic and acidic residues" evidence="4">
    <location>
        <begin position="680"/>
        <end position="689"/>
    </location>
</feature>
<feature type="region of interest" description="Disordered" evidence="4">
    <location>
        <begin position="1096"/>
        <end position="1126"/>
    </location>
</feature>
<evidence type="ECO:0000256" key="2">
    <source>
        <dbReference type="ARBA" id="ARBA00022553"/>
    </source>
</evidence>
<dbReference type="GO" id="GO:0007095">
    <property type="term" value="P:mitotic G2 DNA damage checkpoint signaling"/>
    <property type="evidence" value="ECO:0007669"/>
    <property type="project" value="TreeGrafter"/>
</dbReference>
<dbReference type="GO" id="GO:0005634">
    <property type="term" value="C:nucleus"/>
    <property type="evidence" value="ECO:0007669"/>
    <property type="project" value="UniProtKB-SubCell"/>
</dbReference>
<feature type="compositionally biased region" description="Basic and acidic residues" evidence="4">
    <location>
        <begin position="105"/>
        <end position="122"/>
    </location>
</feature>
<keyword evidence="3" id="KW-0539">Nucleus</keyword>
<feature type="compositionally biased region" description="Low complexity" evidence="4">
    <location>
        <begin position="762"/>
        <end position="772"/>
    </location>
</feature>
<evidence type="ECO:0000256" key="4">
    <source>
        <dbReference type="SAM" id="MobiDB-lite"/>
    </source>
</evidence>